<dbReference type="InterPro" id="IPR011701">
    <property type="entry name" value="MFS"/>
</dbReference>
<sequence length="913" mass="100081">MTENKKNDIKGQAPDGGWGWFVCLGSSLITLSLRSLDPSFGLLFKDLLEDLNVDSTWTSIIMGVLDAIVNFSGFLIGPLLKKYSYRQVAFFGSLLSCCGLIITSQANSIPYIICSYSVLGGLGTGLATASSFVALNTFFDKKRGQAVGFSMAGNALAMMFVPLLIHMLLNIYGFRGTILIAGGWALHSLVGSCLLRPLKKRSQAPPVEKKSDEKRENEALLMKSVHTEARRMSNGSMWTKDQIADIETISPQKKSFMNKLKTCFDLDLLKNSIYLNVALGCSFFYVAESNYKLMTPFFLSDLGMKQAEVAFCLSLTAFADILARLLLPTLFDKFGWKKRIIFWISSFLVGITRSILAEQSEKAPLIVTLVIAGFLRGATLVNLNLCISECCTLKKLPSAFGIFMVIKGLCVITMSPLIGYIRDVSGSYKICLHVMTAMILVTSVVWSIEFFYRVFCRQLAILAVLPVQQCFGLIFAERFASLSITATQTSLILHLNGTITCSLGLISGPMMKRFAFRQVAYFGSLTVVIGICAAAFAVSLPTLIITYCVIIGIGQGILFPATTLALNTYFRKKRNVAMGFSVTLTGLGPILMPFLIDVLLENFATTGTLLTLAGIASHSLIGASLLKPFGKQKESVLIDKTTNIPKEENSCIDETNVENNAVQCRLLNKRNAEKEREPNHRPDNSETEVKRNRQTSFLKKIVTNMDLDLLRDNRYIAIVLGMSISLVAETNFNATIPFVLAELANLDRTSIATVMSIQAAADITGRLCVPLLAQKTGWTCRNLYVLSLLGSTFGRTILSIWGNTYVVVIGVALIIGLAKGTKAVFQALIIPDYVPLERLPAASGIQMVCNGILSISIGPIIGLVHDSTNSYVGALYFTSFLSLSCVFLWLIDGLWAFRRNTLNEQNPPAPEEQ</sequence>
<dbReference type="InterPro" id="IPR036259">
    <property type="entry name" value="MFS_trans_sf"/>
</dbReference>
<feature type="transmembrane region" description="Helical" evidence="3">
    <location>
        <begin position="18"/>
        <end position="36"/>
    </location>
</feature>
<evidence type="ECO:0000313" key="6">
    <source>
        <dbReference type="Proteomes" id="UP000075809"/>
    </source>
</evidence>
<dbReference type="Proteomes" id="UP000075809">
    <property type="component" value="Unassembled WGS sequence"/>
</dbReference>
<protein>
    <submittedName>
        <fullName evidence="5">Monocarboxylate transporter 1</fullName>
    </submittedName>
</protein>
<feature type="transmembrane region" description="Helical" evidence="3">
    <location>
        <begin position="363"/>
        <end position="387"/>
    </location>
</feature>
<dbReference type="GO" id="GO:0016020">
    <property type="term" value="C:membrane"/>
    <property type="evidence" value="ECO:0007669"/>
    <property type="project" value="UniProtKB-SubCell"/>
</dbReference>
<keyword evidence="3" id="KW-0812">Transmembrane</keyword>
<feature type="transmembrane region" description="Helical" evidence="3">
    <location>
        <begin position="56"/>
        <end position="76"/>
    </location>
</feature>
<feature type="domain" description="Major facilitator superfamily (MFS) profile" evidence="4">
    <location>
        <begin position="18"/>
        <end position="631"/>
    </location>
</feature>
<dbReference type="Gene3D" id="1.20.1250.20">
    <property type="entry name" value="MFS general substrate transporter like domains"/>
    <property type="match status" value="4"/>
</dbReference>
<dbReference type="EMBL" id="KQ982446">
    <property type="protein sequence ID" value="KYQ56363.1"/>
    <property type="molecule type" value="Genomic_DNA"/>
</dbReference>
<feature type="transmembrane region" description="Helical" evidence="3">
    <location>
        <begin position="839"/>
        <end position="864"/>
    </location>
</feature>
<dbReference type="PANTHER" id="PTHR11360">
    <property type="entry name" value="MONOCARBOXYLATE TRANSPORTER"/>
    <property type="match status" value="1"/>
</dbReference>
<feature type="transmembrane region" description="Helical" evidence="3">
    <location>
        <begin position="88"/>
        <end position="106"/>
    </location>
</feature>
<feature type="transmembrane region" description="Helical" evidence="3">
    <location>
        <begin position="268"/>
        <end position="287"/>
    </location>
</feature>
<organism evidence="5 6">
    <name type="scientific">Mycetomoellerius zeteki</name>
    <dbReference type="NCBI Taxonomy" id="64791"/>
    <lineage>
        <taxon>Eukaryota</taxon>
        <taxon>Metazoa</taxon>
        <taxon>Ecdysozoa</taxon>
        <taxon>Arthropoda</taxon>
        <taxon>Hexapoda</taxon>
        <taxon>Insecta</taxon>
        <taxon>Pterygota</taxon>
        <taxon>Neoptera</taxon>
        <taxon>Endopterygota</taxon>
        <taxon>Hymenoptera</taxon>
        <taxon>Apocrita</taxon>
        <taxon>Aculeata</taxon>
        <taxon>Formicoidea</taxon>
        <taxon>Formicidae</taxon>
        <taxon>Myrmicinae</taxon>
        <taxon>Mycetomoellerius</taxon>
    </lineage>
</organism>
<keyword evidence="6" id="KW-1185">Reference proteome</keyword>
<dbReference type="CDD" id="cd17352">
    <property type="entry name" value="MFS_MCT_SLC16"/>
    <property type="match status" value="1"/>
</dbReference>
<dbReference type="PANTHER" id="PTHR11360:SF163">
    <property type="entry name" value="MONOCARBOXYLATE TRANSPORTER 9-LIKE PROTEIN"/>
    <property type="match status" value="1"/>
</dbReference>
<feature type="transmembrane region" description="Helical" evidence="3">
    <location>
        <begin position="118"/>
        <end position="139"/>
    </location>
</feature>
<evidence type="ECO:0000256" key="1">
    <source>
        <dbReference type="ARBA" id="ARBA00004141"/>
    </source>
</evidence>
<feature type="transmembrane region" description="Helical" evidence="3">
    <location>
        <begin position="715"/>
        <end position="740"/>
    </location>
</feature>
<feature type="transmembrane region" description="Helical" evidence="3">
    <location>
        <begin position="608"/>
        <end position="626"/>
    </location>
</feature>
<feature type="transmembrane region" description="Helical" evidence="3">
    <location>
        <begin position="307"/>
        <end position="327"/>
    </location>
</feature>
<dbReference type="SUPFAM" id="SSF103473">
    <property type="entry name" value="MFS general substrate transporter"/>
    <property type="match status" value="2"/>
</dbReference>
<evidence type="ECO:0000259" key="4">
    <source>
        <dbReference type="PROSITE" id="PS50850"/>
    </source>
</evidence>
<gene>
    <name evidence="5" type="ORF">ALC60_04770</name>
</gene>
<dbReference type="STRING" id="64791.A0A151X7M3"/>
<comment type="subcellular location">
    <subcellularLocation>
        <location evidence="1">Membrane</location>
        <topology evidence="1">Multi-pass membrane protein</topology>
    </subcellularLocation>
</comment>
<feature type="transmembrane region" description="Helical" evidence="3">
    <location>
        <begin position="870"/>
        <end position="891"/>
    </location>
</feature>
<feature type="transmembrane region" description="Helical" evidence="3">
    <location>
        <begin position="178"/>
        <end position="195"/>
    </location>
</feature>
<dbReference type="InterPro" id="IPR020846">
    <property type="entry name" value="MFS_dom"/>
</dbReference>
<name>A0A151X7M3_9HYME</name>
<feature type="transmembrane region" description="Helical" evidence="3">
    <location>
        <begin position="427"/>
        <end position="452"/>
    </location>
</feature>
<proteinExistence type="predicted"/>
<evidence type="ECO:0000256" key="3">
    <source>
        <dbReference type="SAM" id="Phobius"/>
    </source>
</evidence>
<dbReference type="Pfam" id="PF07690">
    <property type="entry name" value="MFS_1"/>
    <property type="match status" value="3"/>
</dbReference>
<feature type="transmembrane region" description="Helical" evidence="3">
    <location>
        <begin position="576"/>
        <end position="596"/>
    </location>
</feature>
<keyword evidence="3" id="KW-0472">Membrane</keyword>
<feature type="region of interest" description="Disordered" evidence="2">
    <location>
        <begin position="669"/>
        <end position="690"/>
    </location>
</feature>
<feature type="transmembrane region" description="Helical" evidence="3">
    <location>
        <begin position="519"/>
        <end position="538"/>
    </location>
</feature>
<feature type="transmembrane region" description="Helical" evidence="3">
    <location>
        <begin position="797"/>
        <end position="818"/>
    </location>
</feature>
<dbReference type="PROSITE" id="PS50850">
    <property type="entry name" value="MFS"/>
    <property type="match status" value="1"/>
</dbReference>
<feature type="transmembrane region" description="Helical" evidence="3">
    <location>
        <begin position="399"/>
        <end position="421"/>
    </location>
</feature>
<feature type="transmembrane region" description="Helical" evidence="3">
    <location>
        <begin position="459"/>
        <end position="476"/>
    </location>
</feature>
<evidence type="ECO:0000313" key="5">
    <source>
        <dbReference type="EMBL" id="KYQ56363.1"/>
    </source>
</evidence>
<feature type="compositionally biased region" description="Basic and acidic residues" evidence="2">
    <location>
        <begin position="670"/>
        <end position="690"/>
    </location>
</feature>
<dbReference type="GO" id="GO:0008028">
    <property type="term" value="F:monocarboxylic acid transmembrane transporter activity"/>
    <property type="evidence" value="ECO:0007669"/>
    <property type="project" value="TreeGrafter"/>
</dbReference>
<feature type="transmembrane region" description="Helical" evidence="3">
    <location>
        <begin position="488"/>
        <end position="507"/>
    </location>
</feature>
<feature type="transmembrane region" description="Helical" evidence="3">
    <location>
        <begin position="339"/>
        <end position="357"/>
    </location>
</feature>
<reference evidence="5 6" key="1">
    <citation type="submission" date="2015-09" db="EMBL/GenBank/DDBJ databases">
        <title>Trachymyrmex zeteki WGS genome.</title>
        <authorList>
            <person name="Nygaard S."/>
            <person name="Hu H."/>
            <person name="Boomsma J."/>
            <person name="Zhang G."/>
        </authorList>
    </citation>
    <scope>NUCLEOTIDE SEQUENCE [LARGE SCALE GENOMIC DNA]</scope>
    <source>
        <strain evidence="5">Tzet28-1</strain>
        <tissue evidence="5">Whole body</tissue>
    </source>
</reference>
<keyword evidence="3" id="KW-1133">Transmembrane helix</keyword>
<feature type="transmembrane region" description="Helical" evidence="3">
    <location>
        <begin position="151"/>
        <end position="172"/>
    </location>
</feature>
<dbReference type="AlphaFoldDB" id="A0A151X7M3"/>
<feature type="transmembrane region" description="Helical" evidence="3">
    <location>
        <begin position="544"/>
        <end position="564"/>
    </location>
</feature>
<accession>A0A151X7M3</accession>
<evidence type="ECO:0000256" key="2">
    <source>
        <dbReference type="SAM" id="MobiDB-lite"/>
    </source>
</evidence>
<dbReference type="InterPro" id="IPR050327">
    <property type="entry name" value="Proton-linked_MCT"/>
</dbReference>